<dbReference type="Proteomes" id="UP001488838">
    <property type="component" value="Unassembled WGS sequence"/>
</dbReference>
<sequence>MDLRKIVSNMNERDSQVLTSPQGITDDGWLLVEKASVSFKSVAPGRLVTLQCAQRHHEDISMSRKVSIQTDKDPKKPVHADKTRPSAIINGFSAPMSATFRESEVCFVIEYVVNFQEGSMSCREEGFCLIDLSIGERGVLKSPTISILHLAMDGDRDGDPRWNTGLNSLGPSEKQKEEERPKEEQKEEEHEKGNQNRKGSDHPLIQDILSKLPEEDVSSSLKIQIKRHMSSSVNAQSGSRHHCVLLQCVVCRLEIPLLKTEVGNDGDSHSSYLLQILHCVKTKFVHKRKKMFQPCSIRGEENAGNNKKRAFPSLCEDLDYVLFPRCPVVRTSSFKNMLKSAGFWASHSSAHKNCAISTTVYIFGLDLTQSFFPEEKFACYQITSSKLPKEEETNNLTQEVKAGHPENQEVEESQRHEMETLFKSKELGGEVCLNSSQTSSGLQPPPVFSWVLEAWGPAPTSASRPKELLPEPDIKEAQSEGKEQDRCNPSVLVAVPHPCSPKFSSHLQRILPRSVMEELSLITEGEQGLHTTTARGECDDEVRLQGTLAQDQEQCLSGKQAEHLYQCLGIVKGLASAQACWENLLLASRISQRIFKTLCFSIRTSPQRTIQLWLSSTAGSSPPPADLYLHLELKQRITWLDAAEIAKEGRGPSSRRAASLASMTPRGSRKCGICSDNFDVIQTGSGLHGLFNINPPDSSTTIRNSEAIKTAPMSINSVRASGSGAPRPLLPSPSSSPQSRQRELLAVMSDVEENNFEGRESRSQSKSPTGTPARAFTWADQLIVVVEVVVVEEEVAEVAEAVDNEILTMIEDMIEAMTDRRLRLPVQKKVAFSLLQSIQIHKASWVTERKRQVTDADAREMTGKSGKMCKSLRFTTAES</sequence>
<dbReference type="AlphaFoldDB" id="A0AAW0IJS9"/>
<proteinExistence type="predicted"/>
<protein>
    <submittedName>
        <fullName evidence="2">Uncharacterized protein</fullName>
    </submittedName>
</protein>
<evidence type="ECO:0000256" key="1">
    <source>
        <dbReference type="SAM" id="MobiDB-lite"/>
    </source>
</evidence>
<feature type="region of interest" description="Disordered" evidence="1">
    <location>
        <begin position="63"/>
        <end position="82"/>
    </location>
</feature>
<organism evidence="2 3">
    <name type="scientific">Myodes glareolus</name>
    <name type="common">Bank vole</name>
    <name type="synonym">Clethrionomys glareolus</name>
    <dbReference type="NCBI Taxonomy" id="447135"/>
    <lineage>
        <taxon>Eukaryota</taxon>
        <taxon>Metazoa</taxon>
        <taxon>Chordata</taxon>
        <taxon>Craniata</taxon>
        <taxon>Vertebrata</taxon>
        <taxon>Euteleostomi</taxon>
        <taxon>Mammalia</taxon>
        <taxon>Eutheria</taxon>
        <taxon>Euarchontoglires</taxon>
        <taxon>Glires</taxon>
        <taxon>Rodentia</taxon>
        <taxon>Myomorpha</taxon>
        <taxon>Muroidea</taxon>
        <taxon>Cricetidae</taxon>
        <taxon>Arvicolinae</taxon>
        <taxon>Myodes</taxon>
    </lineage>
</organism>
<reference evidence="2 3" key="1">
    <citation type="journal article" date="2023" name="bioRxiv">
        <title>Conserved and derived expression patterns and positive selection on dental genes reveal complex evolutionary context of ever-growing rodent molars.</title>
        <authorList>
            <person name="Calamari Z.T."/>
            <person name="Song A."/>
            <person name="Cohen E."/>
            <person name="Akter M."/>
            <person name="Roy R.D."/>
            <person name="Hallikas O."/>
            <person name="Christensen M.M."/>
            <person name="Li P."/>
            <person name="Marangoni P."/>
            <person name="Jernvall J."/>
            <person name="Klein O.D."/>
        </authorList>
    </citation>
    <scope>NUCLEOTIDE SEQUENCE [LARGE SCALE GENOMIC DNA]</scope>
    <source>
        <strain evidence="2">V071</strain>
    </source>
</reference>
<comment type="caution">
    <text evidence="2">The sequence shown here is derived from an EMBL/GenBank/DDBJ whole genome shotgun (WGS) entry which is preliminary data.</text>
</comment>
<dbReference type="EMBL" id="JBBHLL010000119">
    <property type="protein sequence ID" value="KAK7814707.1"/>
    <property type="molecule type" value="Genomic_DNA"/>
</dbReference>
<evidence type="ECO:0000313" key="2">
    <source>
        <dbReference type="EMBL" id="KAK7814707.1"/>
    </source>
</evidence>
<evidence type="ECO:0000313" key="3">
    <source>
        <dbReference type="Proteomes" id="UP001488838"/>
    </source>
</evidence>
<feature type="compositionally biased region" description="Basic and acidic residues" evidence="1">
    <location>
        <begin position="173"/>
        <end position="201"/>
    </location>
</feature>
<accession>A0AAW0IJS9</accession>
<keyword evidence="3" id="KW-1185">Reference proteome</keyword>
<feature type="compositionally biased region" description="Basic and acidic residues" evidence="1">
    <location>
        <begin position="464"/>
        <end position="485"/>
    </location>
</feature>
<feature type="region of interest" description="Disordered" evidence="1">
    <location>
        <begin position="152"/>
        <end position="202"/>
    </location>
</feature>
<feature type="region of interest" description="Disordered" evidence="1">
    <location>
        <begin position="459"/>
        <end position="485"/>
    </location>
</feature>
<feature type="region of interest" description="Disordered" evidence="1">
    <location>
        <begin position="717"/>
        <end position="742"/>
    </location>
</feature>
<name>A0AAW0IJS9_MYOGA</name>
<gene>
    <name evidence="2" type="ORF">U0070_018031</name>
</gene>
<feature type="compositionally biased region" description="Basic and acidic residues" evidence="1">
    <location>
        <begin position="70"/>
        <end position="82"/>
    </location>
</feature>